<dbReference type="EMBL" id="JAVFHQ010000066">
    <property type="protein sequence ID" value="KAK4540513.1"/>
    <property type="molecule type" value="Genomic_DNA"/>
</dbReference>
<dbReference type="AlphaFoldDB" id="A0AAV9J6K6"/>
<reference evidence="2 3" key="1">
    <citation type="submission" date="2021-11" db="EMBL/GenBank/DDBJ databases">
        <title>Black yeast isolated from Biological Soil Crust.</title>
        <authorList>
            <person name="Kurbessoian T."/>
        </authorList>
    </citation>
    <scope>NUCLEOTIDE SEQUENCE [LARGE SCALE GENOMIC DNA]</scope>
    <source>
        <strain evidence="2 3">CCFEE 5522</strain>
    </source>
</reference>
<feature type="transmembrane region" description="Helical" evidence="1">
    <location>
        <begin position="12"/>
        <end position="31"/>
    </location>
</feature>
<evidence type="ECO:0000313" key="2">
    <source>
        <dbReference type="EMBL" id="KAK4540513.1"/>
    </source>
</evidence>
<protein>
    <submittedName>
        <fullName evidence="2">Uncharacterized protein</fullName>
    </submittedName>
</protein>
<feature type="transmembrane region" description="Helical" evidence="1">
    <location>
        <begin position="51"/>
        <end position="69"/>
    </location>
</feature>
<dbReference type="Proteomes" id="UP001324427">
    <property type="component" value="Unassembled WGS sequence"/>
</dbReference>
<keyword evidence="1" id="KW-0472">Membrane</keyword>
<sequence>MSFNGVRLFRYAVLGEIALNLASIAPMLLLPETVLSYIVKGPNQITPATKSLTQWFGAVVIALTVPLALSYPNPRPSQGGEPHIPHWRRLTYMVLGAGEAALGTVMAAQYLSGDSGLTDAVLIGGTGTMGVLCAMRGFFLFVRPSWMDAQMNARKAL</sequence>
<evidence type="ECO:0000313" key="3">
    <source>
        <dbReference type="Proteomes" id="UP001324427"/>
    </source>
</evidence>
<proteinExistence type="predicted"/>
<name>A0AAV9J6K6_9PEZI</name>
<gene>
    <name evidence="2" type="ORF">LTR36_009151</name>
</gene>
<keyword evidence="1" id="KW-0812">Transmembrane</keyword>
<comment type="caution">
    <text evidence="2">The sequence shown here is derived from an EMBL/GenBank/DDBJ whole genome shotgun (WGS) entry which is preliminary data.</text>
</comment>
<keyword evidence="1" id="KW-1133">Transmembrane helix</keyword>
<organism evidence="2 3">
    <name type="scientific">Oleoguttula mirabilis</name>
    <dbReference type="NCBI Taxonomy" id="1507867"/>
    <lineage>
        <taxon>Eukaryota</taxon>
        <taxon>Fungi</taxon>
        <taxon>Dikarya</taxon>
        <taxon>Ascomycota</taxon>
        <taxon>Pezizomycotina</taxon>
        <taxon>Dothideomycetes</taxon>
        <taxon>Dothideomycetidae</taxon>
        <taxon>Mycosphaerellales</taxon>
        <taxon>Teratosphaeriaceae</taxon>
        <taxon>Oleoguttula</taxon>
    </lineage>
</organism>
<feature type="transmembrane region" description="Helical" evidence="1">
    <location>
        <begin position="90"/>
        <end position="108"/>
    </location>
</feature>
<feature type="transmembrane region" description="Helical" evidence="1">
    <location>
        <begin position="120"/>
        <end position="142"/>
    </location>
</feature>
<evidence type="ECO:0000256" key="1">
    <source>
        <dbReference type="SAM" id="Phobius"/>
    </source>
</evidence>
<keyword evidence="3" id="KW-1185">Reference proteome</keyword>
<accession>A0AAV9J6K6</accession>